<accession>A0A811U5B9</accession>
<evidence type="ECO:0000313" key="3">
    <source>
        <dbReference type="Proteomes" id="UP000606786"/>
    </source>
</evidence>
<gene>
    <name evidence="2" type="ORF">CCAP1982_LOCUS3154</name>
</gene>
<dbReference type="EMBL" id="CAJHJT010000001">
    <property type="protein sequence ID" value="CAD6994402.1"/>
    <property type="molecule type" value="Genomic_DNA"/>
</dbReference>
<protein>
    <submittedName>
        <fullName evidence="2">(Mediterranean fruit fly) hypothetical protein</fullName>
    </submittedName>
</protein>
<evidence type="ECO:0000256" key="1">
    <source>
        <dbReference type="SAM" id="Phobius"/>
    </source>
</evidence>
<dbReference type="Proteomes" id="UP000606786">
    <property type="component" value="Unassembled WGS sequence"/>
</dbReference>
<comment type="caution">
    <text evidence="2">The sequence shown here is derived from an EMBL/GenBank/DDBJ whole genome shotgun (WGS) entry which is preliminary data.</text>
</comment>
<proteinExistence type="predicted"/>
<keyword evidence="1" id="KW-1133">Transmembrane helix</keyword>
<reference evidence="2" key="1">
    <citation type="submission" date="2020-11" db="EMBL/GenBank/DDBJ databases">
        <authorList>
            <person name="Whitehead M."/>
        </authorList>
    </citation>
    <scope>NUCLEOTIDE SEQUENCE</scope>
    <source>
        <strain evidence="2">EGII</strain>
    </source>
</reference>
<evidence type="ECO:0000313" key="2">
    <source>
        <dbReference type="EMBL" id="CAD6994402.1"/>
    </source>
</evidence>
<keyword evidence="1" id="KW-0812">Transmembrane</keyword>
<organism evidence="2 3">
    <name type="scientific">Ceratitis capitata</name>
    <name type="common">Mediterranean fruit fly</name>
    <name type="synonym">Tephritis capitata</name>
    <dbReference type="NCBI Taxonomy" id="7213"/>
    <lineage>
        <taxon>Eukaryota</taxon>
        <taxon>Metazoa</taxon>
        <taxon>Ecdysozoa</taxon>
        <taxon>Arthropoda</taxon>
        <taxon>Hexapoda</taxon>
        <taxon>Insecta</taxon>
        <taxon>Pterygota</taxon>
        <taxon>Neoptera</taxon>
        <taxon>Endopterygota</taxon>
        <taxon>Diptera</taxon>
        <taxon>Brachycera</taxon>
        <taxon>Muscomorpha</taxon>
        <taxon>Tephritoidea</taxon>
        <taxon>Tephritidae</taxon>
        <taxon>Ceratitis</taxon>
        <taxon>Ceratitis</taxon>
    </lineage>
</organism>
<sequence>MRIISHSIRCGAQTYAANVTSTIKQSKATATATATTVSNNKISNNNSATKSTVTQQTLTQATKTNVRRTLIVHRQLSTEVAPLTAPQLVYPSLLESSAFSPSGNTSNSSALPSPSSTPSSALLRRSYAAQFKMNCPILIVISLACILHASLLWNGVSAAISNRVLEMNEILRFLAKTLNLGESLVGIVFSSSDCKFAVNCSILK</sequence>
<dbReference type="OrthoDB" id="8068596at2759"/>
<keyword evidence="1" id="KW-0472">Membrane</keyword>
<keyword evidence="3" id="KW-1185">Reference proteome</keyword>
<dbReference type="AlphaFoldDB" id="A0A811U5B9"/>
<feature type="transmembrane region" description="Helical" evidence="1">
    <location>
        <begin position="133"/>
        <end position="153"/>
    </location>
</feature>
<name>A0A811U5B9_CERCA</name>